<feature type="transmembrane region" description="Helical" evidence="1">
    <location>
        <begin position="45"/>
        <end position="66"/>
    </location>
</feature>
<evidence type="ECO:0000256" key="1">
    <source>
        <dbReference type="SAM" id="Phobius"/>
    </source>
</evidence>
<dbReference type="Pfam" id="PF09527">
    <property type="entry name" value="ATPase_gene1"/>
    <property type="match status" value="1"/>
</dbReference>
<keyword evidence="1" id="KW-1133">Transmembrane helix</keyword>
<dbReference type="EMBL" id="FUYN01000001">
    <property type="protein sequence ID" value="SKB31492.1"/>
    <property type="molecule type" value="Genomic_DNA"/>
</dbReference>
<sequence length="89" mass="10045">MPSEKKTFYKSLSNLALLSQIGFSMVVPIIGCVWVANFLMKKFNLGVWVLFLFIILGVFSAFANLFKITKFSSKNKKQSDLKSNDKDGD</sequence>
<gene>
    <name evidence="2" type="ORF">SAMN02745120_0887</name>
</gene>
<evidence type="ECO:0000313" key="3">
    <source>
        <dbReference type="Proteomes" id="UP000243406"/>
    </source>
</evidence>
<keyword evidence="1" id="KW-0472">Membrane</keyword>
<reference evidence="3" key="1">
    <citation type="submission" date="2017-02" db="EMBL/GenBank/DDBJ databases">
        <authorList>
            <person name="Varghese N."/>
            <person name="Submissions S."/>
        </authorList>
    </citation>
    <scope>NUCLEOTIDE SEQUENCE [LARGE SCALE GENOMIC DNA]</scope>
    <source>
        <strain evidence="3">ATCC 35199</strain>
    </source>
</reference>
<organism evidence="2 3">
    <name type="scientific">Acetoanaerobium noterae</name>
    <dbReference type="NCBI Taxonomy" id="745369"/>
    <lineage>
        <taxon>Bacteria</taxon>
        <taxon>Bacillati</taxon>
        <taxon>Bacillota</taxon>
        <taxon>Clostridia</taxon>
        <taxon>Peptostreptococcales</taxon>
        <taxon>Filifactoraceae</taxon>
        <taxon>Acetoanaerobium</taxon>
    </lineage>
</organism>
<feature type="transmembrane region" description="Helical" evidence="1">
    <location>
        <begin position="12"/>
        <end position="39"/>
    </location>
</feature>
<protein>
    <submittedName>
        <fullName evidence="2">Putative F0F1-ATPase subunit Ca2+/Mg2+ transporter</fullName>
    </submittedName>
</protein>
<proteinExistence type="predicted"/>
<accession>A0A1T5A922</accession>
<dbReference type="InterPro" id="IPR032820">
    <property type="entry name" value="ATPase_put"/>
</dbReference>
<dbReference type="RefSeq" id="WP_079588819.1">
    <property type="nucleotide sequence ID" value="NZ_FUYN01000001.1"/>
</dbReference>
<evidence type="ECO:0000313" key="2">
    <source>
        <dbReference type="EMBL" id="SKB31492.1"/>
    </source>
</evidence>
<keyword evidence="3" id="KW-1185">Reference proteome</keyword>
<keyword evidence="1" id="KW-0812">Transmembrane</keyword>
<name>A0A1T5A922_9FIRM</name>
<dbReference type="AlphaFoldDB" id="A0A1T5A922"/>
<dbReference type="OrthoDB" id="1708087at2"/>
<dbReference type="Proteomes" id="UP000243406">
    <property type="component" value="Unassembled WGS sequence"/>
</dbReference>